<keyword evidence="1" id="KW-1133">Transmembrane helix</keyword>
<keyword evidence="3" id="KW-1185">Reference proteome</keyword>
<name>A0A7D5M3H2_9ARCH</name>
<gene>
    <name evidence="2" type="ORF">C5F50_03265</name>
</gene>
<dbReference type="GeneID" id="56067056"/>
<evidence type="ECO:0000313" key="3">
    <source>
        <dbReference type="Proteomes" id="UP000509478"/>
    </source>
</evidence>
<proteinExistence type="predicted"/>
<reference evidence="2 3" key="1">
    <citation type="submission" date="2018-02" db="EMBL/GenBank/DDBJ databases">
        <title>Complete genome of Nitrosopumilus ureaphilus PS0.</title>
        <authorList>
            <person name="Qin W."/>
            <person name="Zheng Y."/>
            <person name="Stahl D.A."/>
        </authorList>
    </citation>
    <scope>NUCLEOTIDE SEQUENCE [LARGE SCALE GENOMIC DNA]</scope>
    <source>
        <strain evidence="2 3">PS0</strain>
    </source>
</reference>
<dbReference type="Proteomes" id="UP000509478">
    <property type="component" value="Chromosome"/>
</dbReference>
<dbReference type="InterPro" id="IPR027304">
    <property type="entry name" value="Trigger_fact/SurA_dom_sf"/>
</dbReference>
<dbReference type="SUPFAM" id="SSF109998">
    <property type="entry name" value="Triger factor/SurA peptide-binding domain-like"/>
    <property type="match status" value="1"/>
</dbReference>
<dbReference type="AlphaFoldDB" id="A0A7D5M3H2"/>
<evidence type="ECO:0000256" key="1">
    <source>
        <dbReference type="SAM" id="Phobius"/>
    </source>
</evidence>
<protein>
    <recommendedName>
        <fullName evidence="4">Peptidylprolyl isomerase</fullName>
    </recommendedName>
</protein>
<evidence type="ECO:0000313" key="2">
    <source>
        <dbReference type="EMBL" id="QLH06206.1"/>
    </source>
</evidence>
<keyword evidence="1" id="KW-0472">Membrane</keyword>
<keyword evidence="1" id="KW-0812">Transmembrane</keyword>
<dbReference type="EMBL" id="CP026995">
    <property type="protein sequence ID" value="QLH06206.1"/>
    <property type="molecule type" value="Genomic_DNA"/>
</dbReference>
<accession>A0A7D5M3H2</accession>
<feature type="transmembrane region" description="Helical" evidence="1">
    <location>
        <begin position="21"/>
        <end position="46"/>
    </location>
</feature>
<sequence length="257" mass="29098">MEDENKEKIINNTNNVVMEKLTFVGLLVVLVSIASIASFFVGAYTIDFDSDKNVQFDFNNEISKLESQTEDNPIVAEVNGQEIRLEEVNDVIKAGFTQGQSLDGTSALDMIITKVLLLDEAQKRDIVVTMIDAEEKLTASYVQNGLSKEQFEEKLGEFGTTYDQTLDRFRDELIINEMLTSEISNVDIQISDEEAKIFFDDNEDMIKAQVGNSTVFDDISSQIKTNLLQQKQQQMALDFIENLESKAMIITYQEKLQ</sequence>
<evidence type="ECO:0008006" key="4">
    <source>
        <dbReference type="Google" id="ProtNLM"/>
    </source>
</evidence>
<organism evidence="2 3">
    <name type="scientific">Nitrosopumilus ureiphilus</name>
    <dbReference type="NCBI Taxonomy" id="1470067"/>
    <lineage>
        <taxon>Archaea</taxon>
        <taxon>Nitrososphaerota</taxon>
        <taxon>Nitrososphaeria</taxon>
        <taxon>Nitrosopumilales</taxon>
        <taxon>Nitrosopumilaceae</taxon>
        <taxon>Nitrosopumilus</taxon>
    </lineage>
</organism>
<dbReference type="RefSeq" id="WP_179372277.1">
    <property type="nucleotide sequence ID" value="NZ_CP026995.1"/>
</dbReference>
<dbReference type="KEGG" id="nue:C5F50_03265"/>
<dbReference type="Gene3D" id="1.10.4030.10">
    <property type="entry name" value="Porin chaperone SurA, peptide-binding domain"/>
    <property type="match status" value="1"/>
</dbReference>